<evidence type="ECO:0000256" key="10">
    <source>
        <dbReference type="ARBA" id="ARBA00023242"/>
    </source>
</evidence>
<evidence type="ECO:0000256" key="6">
    <source>
        <dbReference type="ARBA" id="ARBA00022763"/>
    </source>
</evidence>
<dbReference type="GO" id="GO:0035861">
    <property type="term" value="C:site of double-strand break"/>
    <property type="evidence" value="ECO:0007669"/>
    <property type="project" value="TreeGrafter"/>
</dbReference>
<keyword evidence="7 11" id="KW-0863">Zinc-finger</keyword>
<dbReference type="EC" id="2.3.2.27" evidence="3"/>
<dbReference type="InterPro" id="IPR001841">
    <property type="entry name" value="Znf_RING"/>
</dbReference>
<dbReference type="STRING" id="48709.A0A1D2NJK6"/>
<evidence type="ECO:0000256" key="1">
    <source>
        <dbReference type="ARBA" id="ARBA00000900"/>
    </source>
</evidence>
<dbReference type="AlphaFoldDB" id="A0A1D2NJK6"/>
<keyword evidence="5" id="KW-0479">Metal-binding</keyword>
<dbReference type="Gene3D" id="3.30.40.10">
    <property type="entry name" value="Zinc/RING finger domain, C3HC4 (zinc finger)"/>
    <property type="match status" value="1"/>
</dbReference>
<comment type="catalytic activity">
    <reaction evidence="1">
        <text>S-ubiquitinyl-[E2 ubiquitin-conjugating enzyme]-L-cysteine + [acceptor protein]-L-lysine = [E2 ubiquitin-conjugating enzyme]-L-cysteine + N(6)-ubiquitinyl-[acceptor protein]-L-lysine.</text>
        <dbReference type="EC" id="2.3.2.27"/>
    </reaction>
</comment>
<reference evidence="13 14" key="1">
    <citation type="journal article" date="2016" name="Genome Biol. Evol.">
        <title>Gene Family Evolution Reflects Adaptation to Soil Environmental Stressors in the Genome of the Collembolan Orchesella cincta.</title>
        <authorList>
            <person name="Faddeeva-Vakhrusheva A."/>
            <person name="Derks M.F."/>
            <person name="Anvar S.Y."/>
            <person name="Agamennone V."/>
            <person name="Suring W."/>
            <person name="Smit S."/>
            <person name="van Straalen N.M."/>
            <person name="Roelofs D."/>
        </authorList>
    </citation>
    <scope>NUCLEOTIDE SEQUENCE [LARGE SCALE GENOMIC DNA]</scope>
    <source>
        <tissue evidence="13">Mixed pool</tissue>
    </source>
</reference>
<evidence type="ECO:0000256" key="2">
    <source>
        <dbReference type="ARBA" id="ARBA00004123"/>
    </source>
</evidence>
<dbReference type="Pfam" id="PF00097">
    <property type="entry name" value="zf-C3HC4"/>
    <property type="match status" value="1"/>
</dbReference>
<dbReference type="Proteomes" id="UP000094527">
    <property type="component" value="Unassembled WGS sequence"/>
</dbReference>
<accession>A0A1D2NJK6</accession>
<protein>
    <recommendedName>
        <fullName evidence="3">RING-type E3 ubiquitin transferase</fullName>
        <ecNumber evidence="3">2.3.2.27</ecNumber>
    </recommendedName>
</protein>
<dbReference type="InterPro" id="IPR018957">
    <property type="entry name" value="Znf_C3HC4_RING-type"/>
</dbReference>
<proteinExistence type="predicted"/>
<organism evidence="13 14">
    <name type="scientific">Orchesella cincta</name>
    <name type="common">Springtail</name>
    <name type="synonym">Podura cincta</name>
    <dbReference type="NCBI Taxonomy" id="48709"/>
    <lineage>
        <taxon>Eukaryota</taxon>
        <taxon>Metazoa</taxon>
        <taxon>Ecdysozoa</taxon>
        <taxon>Arthropoda</taxon>
        <taxon>Hexapoda</taxon>
        <taxon>Collembola</taxon>
        <taxon>Entomobryomorpha</taxon>
        <taxon>Entomobryoidea</taxon>
        <taxon>Orchesellidae</taxon>
        <taxon>Orchesellinae</taxon>
        <taxon>Orchesella</taxon>
    </lineage>
</organism>
<dbReference type="GO" id="GO:0031491">
    <property type="term" value="F:nucleosome binding"/>
    <property type="evidence" value="ECO:0007669"/>
    <property type="project" value="TreeGrafter"/>
</dbReference>
<evidence type="ECO:0000256" key="9">
    <source>
        <dbReference type="ARBA" id="ARBA00022833"/>
    </source>
</evidence>
<dbReference type="GO" id="GO:0005634">
    <property type="term" value="C:nucleus"/>
    <property type="evidence" value="ECO:0007669"/>
    <property type="project" value="UniProtKB-SubCell"/>
</dbReference>
<sequence>MHGKYRQEIGEMANKPGKLTRQDVTCPICWSMLVEPTTLPCNHSLCAVCFKKHVEETSLCCPCCRLRLSIWIRKVVKEINFLMKYCGRGFKTR</sequence>
<dbReference type="SUPFAM" id="SSF57850">
    <property type="entry name" value="RING/U-box"/>
    <property type="match status" value="1"/>
</dbReference>
<evidence type="ECO:0000256" key="7">
    <source>
        <dbReference type="ARBA" id="ARBA00022771"/>
    </source>
</evidence>
<keyword evidence="14" id="KW-1185">Reference proteome</keyword>
<evidence type="ECO:0000313" key="13">
    <source>
        <dbReference type="EMBL" id="ODN05417.1"/>
    </source>
</evidence>
<evidence type="ECO:0000256" key="4">
    <source>
        <dbReference type="ARBA" id="ARBA00022679"/>
    </source>
</evidence>
<dbReference type="EMBL" id="LJIJ01000023">
    <property type="protein sequence ID" value="ODN05417.1"/>
    <property type="molecule type" value="Genomic_DNA"/>
</dbReference>
<keyword evidence="6" id="KW-0227">DNA damage</keyword>
<comment type="subcellular location">
    <subcellularLocation>
        <location evidence="2">Nucleus</location>
    </subcellularLocation>
</comment>
<dbReference type="GO" id="GO:0006302">
    <property type="term" value="P:double-strand break repair"/>
    <property type="evidence" value="ECO:0007669"/>
    <property type="project" value="TreeGrafter"/>
</dbReference>
<dbReference type="PANTHER" id="PTHR23328:SF0">
    <property type="entry name" value="RING-TYPE DOMAIN-CONTAINING PROTEIN"/>
    <property type="match status" value="1"/>
</dbReference>
<evidence type="ECO:0000256" key="8">
    <source>
        <dbReference type="ARBA" id="ARBA00022786"/>
    </source>
</evidence>
<comment type="caution">
    <text evidence="13">The sequence shown here is derived from an EMBL/GenBank/DDBJ whole genome shotgun (WGS) entry which is preliminary data.</text>
</comment>
<feature type="domain" description="RING-type" evidence="12">
    <location>
        <begin position="26"/>
        <end position="65"/>
    </location>
</feature>
<dbReference type="InterPro" id="IPR013083">
    <property type="entry name" value="Znf_RING/FYVE/PHD"/>
</dbReference>
<evidence type="ECO:0000259" key="12">
    <source>
        <dbReference type="PROSITE" id="PS50089"/>
    </source>
</evidence>
<dbReference type="InterPro" id="IPR051657">
    <property type="entry name" value="RNF168/RNF169_E3_ubiq-ligase"/>
</dbReference>
<keyword evidence="9" id="KW-0862">Zinc</keyword>
<dbReference type="GO" id="GO:0008270">
    <property type="term" value="F:zinc ion binding"/>
    <property type="evidence" value="ECO:0007669"/>
    <property type="project" value="UniProtKB-KW"/>
</dbReference>
<evidence type="ECO:0000256" key="11">
    <source>
        <dbReference type="PROSITE-ProRule" id="PRU00175"/>
    </source>
</evidence>
<keyword evidence="8" id="KW-0833">Ubl conjugation pathway</keyword>
<dbReference type="GO" id="GO:0061630">
    <property type="term" value="F:ubiquitin protein ligase activity"/>
    <property type="evidence" value="ECO:0007669"/>
    <property type="project" value="UniProtKB-EC"/>
</dbReference>
<keyword evidence="4" id="KW-0808">Transferase</keyword>
<keyword evidence="10" id="KW-0539">Nucleus</keyword>
<evidence type="ECO:0000256" key="5">
    <source>
        <dbReference type="ARBA" id="ARBA00022723"/>
    </source>
</evidence>
<dbReference type="OrthoDB" id="426657at2759"/>
<dbReference type="PANTHER" id="PTHR23328">
    <property type="entry name" value="RING-TYPE DOMAIN-CONTAINING PROTEIN"/>
    <property type="match status" value="1"/>
</dbReference>
<evidence type="ECO:0000256" key="3">
    <source>
        <dbReference type="ARBA" id="ARBA00012483"/>
    </source>
</evidence>
<name>A0A1D2NJK6_ORCCI</name>
<gene>
    <name evidence="13" type="ORF">Ocin01_01294</name>
</gene>
<dbReference type="PROSITE" id="PS50089">
    <property type="entry name" value="ZF_RING_2"/>
    <property type="match status" value="1"/>
</dbReference>
<evidence type="ECO:0000313" key="14">
    <source>
        <dbReference type="Proteomes" id="UP000094527"/>
    </source>
</evidence>